<dbReference type="AlphaFoldDB" id="A0A0G0C8P5"/>
<evidence type="ECO:0000313" key="1">
    <source>
        <dbReference type="EMBL" id="KKP72541.1"/>
    </source>
</evidence>
<name>A0A0G0C8P5_9BACT</name>
<gene>
    <name evidence="1" type="ORF">UR68_C0014G0011</name>
</gene>
<dbReference type="InterPro" id="IPR024524">
    <property type="entry name" value="DUF3800"/>
</dbReference>
<sequence length="278" mass="32151">MKKFGNDGYNIKDWDYNVNMKNIYLFIDESGGGNPKSSKSECYIVCGCLVLDNKRDEIKIKADQIKFKYWSRTDVIFHSKEIGRKEGDFKILKDKKIAVEFYKDLFNFLSSSSLQLFIALVDQKKALNENWNSQKVYKETADTVIRNFILSLIAIGEVRGKLMIESATAEKDFIYHKTAGFYLSNGINNLGISFKEVQDVLTEVSFVTKKNHDIEEQIADLMAYGAKLKFIKKKQTEMNPYQLGILKIMNSKLFKMHPDTGARKKKYYEQIDSFKIVP</sequence>
<dbReference type="STRING" id="1618478.UR68_C0014G0011"/>
<proteinExistence type="predicted"/>
<comment type="caution">
    <text evidence="1">The sequence shown here is derived from an EMBL/GenBank/DDBJ whole genome shotgun (WGS) entry which is preliminary data.</text>
</comment>
<dbReference type="Proteomes" id="UP000034457">
    <property type="component" value="Unassembled WGS sequence"/>
</dbReference>
<organism evidence="1 2">
    <name type="scientific">Candidatus Roizmanbacteria bacterium GW2011_GWA2_35_19</name>
    <dbReference type="NCBI Taxonomy" id="1618478"/>
    <lineage>
        <taxon>Bacteria</taxon>
        <taxon>Candidatus Roizmaniibacteriota</taxon>
    </lineage>
</organism>
<protein>
    <recommendedName>
        <fullName evidence="3">DUF3800 domain-containing protein</fullName>
    </recommendedName>
</protein>
<evidence type="ECO:0000313" key="2">
    <source>
        <dbReference type="Proteomes" id="UP000034457"/>
    </source>
</evidence>
<dbReference type="Pfam" id="PF12686">
    <property type="entry name" value="DUF3800"/>
    <property type="match status" value="1"/>
</dbReference>
<accession>A0A0G0C8P5</accession>
<dbReference type="EMBL" id="LBQC01000014">
    <property type="protein sequence ID" value="KKP72541.1"/>
    <property type="molecule type" value="Genomic_DNA"/>
</dbReference>
<evidence type="ECO:0008006" key="3">
    <source>
        <dbReference type="Google" id="ProtNLM"/>
    </source>
</evidence>
<reference evidence="1 2" key="1">
    <citation type="journal article" date="2015" name="Nature">
        <title>rRNA introns, odd ribosomes, and small enigmatic genomes across a large radiation of phyla.</title>
        <authorList>
            <person name="Brown C.T."/>
            <person name="Hug L.A."/>
            <person name="Thomas B.C."/>
            <person name="Sharon I."/>
            <person name="Castelle C.J."/>
            <person name="Singh A."/>
            <person name="Wilkins M.J."/>
            <person name="Williams K.H."/>
            <person name="Banfield J.F."/>
        </authorList>
    </citation>
    <scope>NUCLEOTIDE SEQUENCE [LARGE SCALE GENOMIC DNA]</scope>
</reference>